<dbReference type="Gene3D" id="3.20.20.370">
    <property type="entry name" value="Glycoside hydrolase/deacetylase"/>
    <property type="match status" value="1"/>
</dbReference>
<gene>
    <name evidence="2" type="ORF">HUW51_16205</name>
</gene>
<feature type="domain" description="DUF7033" evidence="1">
    <location>
        <begin position="88"/>
        <end position="174"/>
    </location>
</feature>
<dbReference type="RefSeq" id="WP_185270670.1">
    <property type="nucleotide sequence ID" value="NZ_CP055156.1"/>
</dbReference>
<dbReference type="CDD" id="cd10931">
    <property type="entry name" value="CE4_u7"/>
    <property type="match status" value="1"/>
</dbReference>
<evidence type="ECO:0000313" key="2">
    <source>
        <dbReference type="EMBL" id="QNF34189.1"/>
    </source>
</evidence>
<dbReference type="EMBL" id="CP055156">
    <property type="protein sequence ID" value="QNF34189.1"/>
    <property type="molecule type" value="Genomic_DNA"/>
</dbReference>
<organism evidence="2 3">
    <name type="scientific">Adhaeribacter swui</name>
    <dbReference type="NCBI Taxonomy" id="2086471"/>
    <lineage>
        <taxon>Bacteria</taxon>
        <taxon>Pseudomonadati</taxon>
        <taxon>Bacteroidota</taxon>
        <taxon>Cytophagia</taxon>
        <taxon>Cytophagales</taxon>
        <taxon>Hymenobacteraceae</taxon>
        <taxon>Adhaeribacter</taxon>
    </lineage>
</organism>
<protein>
    <recommendedName>
        <fullName evidence="1">DUF7033 domain-containing protein</fullName>
    </recommendedName>
</protein>
<accession>A0A7G7GAK5</accession>
<dbReference type="GO" id="GO:0005975">
    <property type="term" value="P:carbohydrate metabolic process"/>
    <property type="evidence" value="ECO:0007669"/>
    <property type="project" value="InterPro"/>
</dbReference>
<proteinExistence type="predicted"/>
<dbReference type="InterPro" id="IPR054297">
    <property type="entry name" value="DUF7033"/>
</dbReference>
<dbReference type="Pfam" id="PF23019">
    <property type="entry name" value="DUF7033"/>
    <property type="match status" value="1"/>
</dbReference>
<sequence length="444" mass="51552">MEAIFRYVLDQFNIIYQLQAPVEIYYGLNNTSRIQIKAAQTAFFQNTSPFPDAPPVYYTWKNQKIPFWFESLPTEEIITLINGKAIIQVDIIANAFYFLSGWQEYYSAERDQYGRFPYRASLQHQYNFITLPVVNYYFDILKTAIEQVYGITLKSVLADNADFTTCLTHDVDNCQTAWLVEGMQALRKGKFLNFLNLLSLKVAGKDNWFNVPAVMQTVQQYGAQSTFFFLANNRKHQGIANADYDVTQALYQKWLTLLQRHNFEIGVHGSHITALEPGKLAPEKLKIKARVRGNRFHYLRFEPLLTPTLMDEAQLAYDSTLGFSEHFGFRHGTCFPFRLFNFKTQQSYSFLEIPLHLMDATLHHPKYLQLTTDEILPAIKPMLQEIKKFGGCFTWLWHNENFSQNNGHNGPAAFKSIMAYLQEQQANFKTTGRVYDLLQPHRPD</sequence>
<name>A0A7G7GAK5_9BACT</name>
<dbReference type="SUPFAM" id="SSF88713">
    <property type="entry name" value="Glycoside hydrolase/deacetylase"/>
    <property type="match status" value="1"/>
</dbReference>
<keyword evidence="3" id="KW-1185">Reference proteome</keyword>
<evidence type="ECO:0000313" key="3">
    <source>
        <dbReference type="Proteomes" id="UP000515237"/>
    </source>
</evidence>
<dbReference type="InterPro" id="IPR011330">
    <property type="entry name" value="Glyco_hydro/deAcase_b/a-brl"/>
</dbReference>
<dbReference type="Proteomes" id="UP000515237">
    <property type="component" value="Chromosome"/>
</dbReference>
<dbReference type="KEGG" id="aswu:HUW51_16205"/>
<dbReference type="AlphaFoldDB" id="A0A7G7GAK5"/>
<evidence type="ECO:0000259" key="1">
    <source>
        <dbReference type="Pfam" id="PF23019"/>
    </source>
</evidence>
<reference evidence="2 3" key="1">
    <citation type="journal article" date="2018" name="Int. J. Syst. Evol. Microbiol.">
        <title>Adhaeribacter swui sp. nov., isolated from wet mud.</title>
        <authorList>
            <person name="Kim D.U."/>
            <person name="Kim K.W."/>
            <person name="Kang M.S."/>
            <person name="Kim J.Y."/>
            <person name="Jang J.H."/>
            <person name="Kim M.K."/>
        </authorList>
    </citation>
    <scope>NUCLEOTIDE SEQUENCE [LARGE SCALE GENOMIC DNA]</scope>
    <source>
        <strain evidence="2 3">KCTC 52873</strain>
    </source>
</reference>